<evidence type="ECO:0000256" key="1">
    <source>
        <dbReference type="SAM" id="MobiDB-lite"/>
    </source>
</evidence>
<keyword evidence="3" id="KW-1185">Reference proteome</keyword>
<protein>
    <submittedName>
        <fullName evidence="2">Uncharacterized protein</fullName>
    </submittedName>
</protein>
<dbReference type="EMBL" id="OU895879">
    <property type="protein sequence ID" value="CAG9806874.1"/>
    <property type="molecule type" value="Genomic_DNA"/>
</dbReference>
<sequence>MEEVMKALSNDALLSSVKLNHQEFNADNIDKLNSSNNESKNSQEINSIEEIKKTLSFNDKTYQPTFQMQPEIVNPKGISMNDRQFVFGNAKVSKEYVIKDPAPKESLDLLKKSIESLKNREFGNFADNILQSASKLSTEKSQHFKEIKNKISSAELNEKLQSFGFKDIEISLKDIEELLEKILSNEHSEQEDENQKRYVFAIQKLCDILSILFGQFRDKIEVAATNKALDSIKQSEFVAEMPKELDAEDILNLNSHTREEPEKDISTEDDDIKGTEEMTVNGKKICKCFSMNNELDKQSDEAVYDKDIKTAKSVEFDAPEEENAVPLKSYNSLIRIKFSGHKLRKVKNMNDLSRVKSSTRLKSKSFIHSKGINDLPVELQTKYPIQSNVVQVSSIPSIITRYYHPENFTETFLTDSTHSIKCESISSAIIEDLNDDDGFFNLPKVPSSTLSEASSSEWIDANTSFVNTHYETVEELSEPILVSEIPKLDPLPIIPLESLCSVLNEPLLSALTNQEPLSLTHPQQTNIQADPQPSTSADSKPIKKQKRFSGCKNFVKRLIPNKLLRKKDRN</sequence>
<name>A0A9N9WUS8_9DIPT</name>
<dbReference type="Proteomes" id="UP001153620">
    <property type="component" value="Chromosome 3"/>
</dbReference>
<gene>
    <name evidence="2" type="ORF">CHIRRI_LOCUS9728</name>
</gene>
<proteinExistence type="predicted"/>
<evidence type="ECO:0000313" key="2">
    <source>
        <dbReference type="EMBL" id="CAG9806874.1"/>
    </source>
</evidence>
<evidence type="ECO:0000313" key="3">
    <source>
        <dbReference type="Proteomes" id="UP001153620"/>
    </source>
</evidence>
<feature type="compositionally biased region" description="Polar residues" evidence="1">
    <location>
        <begin position="523"/>
        <end position="538"/>
    </location>
</feature>
<feature type="region of interest" description="Disordered" evidence="1">
    <location>
        <begin position="523"/>
        <end position="547"/>
    </location>
</feature>
<reference evidence="2" key="1">
    <citation type="submission" date="2022-01" db="EMBL/GenBank/DDBJ databases">
        <authorList>
            <person name="King R."/>
        </authorList>
    </citation>
    <scope>NUCLEOTIDE SEQUENCE</scope>
</reference>
<accession>A0A9N9WUS8</accession>
<reference evidence="2" key="2">
    <citation type="submission" date="2022-10" db="EMBL/GenBank/DDBJ databases">
        <authorList>
            <consortium name="ENA_rothamsted_submissions"/>
            <consortium name="culmorum"/>
            <person name="King R."/>
        </authorList>
    </citation>
    <scope>NUCLEOTIDE SEQUENCE</scope>
</reference>
<organism evidence="2 3">
    <name type="scientific">Chironomus riparius</name>
    <dbReference type="NCBI Taxonomy" id="315576"/>
    <lineage>
        <taxon>Eukaryota</taxon>
        <taxon>Metazoa</taxon>
        <taxon>Ecdysozoa</taxon>
        <taxon>Arthropoda</taxon>
        <taxon>Hexapoda</taxon>
        <taxon>Insecta</taxon>
        <taxon>Pterygota</taxon>
        <taxon>Neoptera</taxon>
        <taxon>Endopterygota</taxon>
        <taxon>Diptera</taxon>
        <taxon>Nematocera</taxon>
        <taxon>Chironomoidea</taxon>
        <taxon>Chironomidae</taxon>
        <taxon>Chironominae</taxon>
        <taxon>Chironomus</taxon>
    </lineage>
</organism>
<dbReference type="AlphaFoldDB" id="A0A9N9WUS8"/>